<dbReference type="RefSeq" id="WP_379750373.1">
    <property type="nucleotide sequence ID" value="NZ_JBHTCP010000047.1"/>
</dbReference>
<feature type="domain" description="Histidine kinase" evidence="15">
    <location>
        <begin position="523"/>
        <end position="737"/>
    </location>
</feature>
<dbReference type="SMART" id="SM00387">
    <property type="entry name" value="HATPase_c"/>
    <property type="match status" value="1"/>
</dbReference>
<dbReference type="SUPFAM" id="SSF55874">
    <property type="entry name" value="ATPase domain of HSP90 chaperone/DNA topoisomerase II/histidine kinase"/>
    <property type="match status" value="1"/>
</dbReference>
<evidence type="ECO:0000256" key="8">
    <source>
        <dbReference type="ARBA" id="ARBA00022741"/>
    </source>
</evidence>
<gene>
    <name evidence="16" type="ORF">ACFQPF_14155</name>
</gene>
<dbReference type="InterPro" id="IPR050398">
    <property type="entry name" value="HssS/ArlS-like"/>
</dbReference>
<organism evidence="16 17">
    <name type="scientific">Fictibacillus iocasae</name>
    <dbReference type="NCBI Taxonomy" id="2715437"/>
    <lineage>
        <taxon>Bacteria</taxon>
        <taxon>Bacillati</taxon>
        <taxon>Bacillota</taxon>
        <taxon>Bacilli</taxon>
        <taxon>Bacillales</taxon>
        <taxon>Fictibacillaceae</taxon>
        <taxon>Fictibacillus</taxon>
    </lineage>
</organism>
<dbReference type="SUPFAM" id="SSF47384">
    <property type="entry name" value="Homodimeric domain of signal transducing histidine kinase"/>
    <property type="match status" value="1"/>
</dbReference>
<dbReference type="SMART" id="SM00388">
    <property type="entry name" value="HisKA"/>
    <property type="match status" value="1"/>
</dbReference>
<dbReference type="InterPro" id="IPR036890">
    <property type="entry name" value="HATPase_C_sf"/>
</dbReference>
<dbReference type="InterPro" id="IPR004358">
    <property type="entry name" value="Sig_transdc_His_kin-like_C"/>
</dbReference>
<keyword evidence="17" id="KW-1185">Reference proteome</keyword>
<comment type="catalytic activity">
    <reaction evidence="1">
        <text>ATP + protein L-histidine = ADP + protein N-phospho-L-histidine.</text>
        <dbReference type="EC" id="2.7.13.3"/>
    </reaction>
</comment>
<evidence type="ECO:0000313" key="16">
    <source>
        <dbReference type="EMBL" id="MFC7372807.1"/>
    </source>
</evidence>
<dbReference type="InterPro" id="IPR005467">
    <property type="entry name" value="His_kinase_dom"/>
</dbReference>
<feature type="transmembrane region" description="Helical" evidence="14">
    <location>
        <begin position="272"/>
        <end position="295"/>
    </location>
</feature>
<dbReference type="EMBL" id="JBHTCP010000047">
    <property type="protein sequence ID" value="MFC7372807.1"/>
    <property type="molecule type" value="Genomic_DNA"/>
</dbReference>
<keyword evidence="10" id="KW-0067">ATP-binding</keyword>
<dbReference type="Pfam" id="PF00512">
    <property type="entry name" value="HisKA"/>
    <property type="match status" value="1"/>
</dbReference>
<feature type="transmembrane region" description="Helical" evidence="14">
    <location>
        <begin position="355"/>
        <end position="373"/>
    </location>
</feature>
<dbReference type="InterPro" id="IPR003594">
    <property type="entry name" value="HATPase_dom"/>
</dbReference>
<keyword evidence="6" id="KW-0808">Transferase</keyword>
<evidence type="ECO:0000256" key="7">
    <source>
        <dbReference type="ARBA" id="ARBA00022692"/>
    </source>
</evidence>
<evidence type="ECO:0000256" key="5">
    <source>
        <dbReference type="ARBA" id="ARBA00022553"/>
    </source>
</evidence>
<dbReference type="Proteomes" id="UP001596549">
    <property type="component" value="Unassembled WGS sequence"/>
</dbReference>
<dbReference type="Gene3D" id="1.10.287.130">
    <property type="match status" value="1"/>
</dbReference>
<keyword evidence="5" id="KW-0597">Phosphoprotein</keyword>
<protein>
    <recommendedName>
        <fullName evidence="3">histidine kinase</fullName>
        <ecNumber evidence="3">2.7.13.3</ecNumber>
    </recommendedName>
</protein>
<keyword evidence="9 16" id="KW-0418">Kinase</keyword>
<accession>A0ABW2NSI1</accession>
<dbReference type="GO" id="GO:0016301">
    <property type="term" value="F:kinase activity"/>
    <property type="evidence" value="ECO:0007669"/>
    <property type="project" value="UniProtKB-KW"/>
</dbReference>
<keyword evidence="12" id="KW-0902">Two-component regulatory system</keyword>
<name>A0ABW2NSI1_9BACL</name>
<keyword evidence="13 14" id="KW-0472">Membrane</keyword>
<dbReference type="Gene3D" id="3.30.565.10">
    <property type="entry name" value="Histidine kinase-like ATPase, C-terminal domain"/>
    <property type="match status" value="1"/>
</dbReference>
<keyword evidence="8" id="KW-0547">Nucleotide-binding</keyword>
<comment type="subcellular location">
    <subcellularLocation>
        <location evidence="2">Cell membrane</location>
        <topology evidence="2">Multi-pass membrane protein</topology>
    </subcellularLocation>
</comment>
<evidence type="ECO:0000256" key="2">
    <source>
        <dbReference type="ARBA" id="ARBA00004651"/>
    </source>
</evidence>
<dbReference type="InterPro" id="IPR036097">
    <property type="entry name" value="HisK_dim/P_sf"/>
</dbReference>
<keyword evidence="4" id="KW-1003">Cell membrane</keyword>
<keyword evidence="7 14" id="KW-0812">Transmembrane</keyword>
<dbReference type="PANTHER" id="PTHR45528:SF1">
    <property type="entry name" value="SENSOR HISTIDINE KINASE CPXA"/>
    <property type="match status" value="1"/>
</dbReference>
<evidence type="ECO:0000259" key="15">
    <source>
        <dbReference type="PROSITE" id="PS50109"/>
    </source>
</evidence>
<feature type="transmembrane region" description="Helical" evidence="14">
    <location>
        <begin position="437"/>
        <end position="456"/>
    </location>
</feature>
<evidence type="ECO:0000256" key="14">
    <source>
        <dbReference type="SAM" id="Phobius"/>
    </source>
</evidence>
<evidence type="ECO:0000256" key="13">
    <source>
        <dbReference type="ARBA" id="ARBA00023136"/>
    </source>
</evidence>
<evidence type="ECO:0000256" key="11">
    <source>
        <dbReference type="ARBA" id="ARBA00022989"/>
    </source>
</evidence>
<keyword evidence="11 14" id="KW-1133">Transmembrane helix</keyword>
<feature type="transmembrane region" description="Helical" evidence="14">
    <location>
        <begin position="316"/>
        <end position="335"/>
    </location>
</feature>
<evidence type="ECO:0000256" key="10">
    <source>
        <dbReference type="ARBA" id="ARBA00022840"/>
    </source>
</evidence>
<evidence type="ECO:0000256" key="1">
    <source>
        <dbReference type="ARBA" id="ARBA00000085"/>
    </source>
</evidence>
<sequence>MDTRWRNRTKIVAWVLLVTFGLSGIWSFIDAGDQYANKSFFESDEFDMQLEEYIDYISTAHLNSPNEDDLKKKIKVSAEDIEEHRTRYGSLSVQVDNLKAQYQPRIDDAKAAGNQEIVKLYEQERDEKIQDISENFKSEEYVKAKVIKEKEKKIDAYLKEREEYIRYYNPNQNGFQYYLEDIQTKEVYTNVSGADSISDLTKQDPVFSKKYNPSSGNGYLYISGGRPSYMEFPGNPDDFDKTYQGVITLPRSTSSENWILNQYEEYSKRQTVFYSTTGASVLALCLALLLAKTWGPLQLISSSQNRMVYNKLPVDFRLAGFLFSMLFLLPALIMNGQNYSMVYSFYSISQALAEFGLAVLLVWLTLIQGIWLYPELRKKETFQHALSIRLARQFYKVGSEAFYNRSVGIQIVLLLTVIFLSGFGAGIVVVFMESFVFSLYAFLFIIVTVPVLSYLFKRIGYFNTIVKHSHELASGKMEHDLPYKGKSALAKLARNLNALKHGVKTSKRAEAKSERLKTELITNVSHDLRTPLTSIITYTELLKSEGLTEKDREDYVDVIDRKSKRLKVLIDDLFEVSKMASGNMELSKQKVDIIQLLQQAMAEYNETIKESSVTFRLSTPSSPLYAYVDGQKIWRVFDNLIVNVLKYSMENTRVYISVTSEPNKVIISFKNVSKYELGGNIEELFERFKRGDTSRHTDGSGLGLAIAKSIIDLHDGSMEIDVDGDLFKVTIELESIS</sequence>
<proteinExistence type="predicted"/>
<dbReference type="EC" id="2.7.13.3" evidence="3"/>
<feature type="transmembrane region" description="Helical" evidence="14">
    <location>
        <begin position="411"/>
        <end position="431"/>
    </location>
</feature>
<evidence type="ECO:0000256" key="9">
    <source>
        <dbReference type="ARBA" id="ARBA00022777"/>
    </source>
</evidence>
<evidence type="ECO:0000256" key="4">
    <source>
        <dbReference type="ARBA" id="ARBA00022475"/>
    </source>
</evidence>
<evidence type="ECO:0000256" key="12">
    <source>
        <dbReference type="ARBA" id="ARBA00023012"/>
    </source>
</evidence>
<comment type="caution">
    <text evidence="16">The sequence shown here is derived from an EMBL/GenBank/DDBJ whole genome shotgun (WGS) entry which is preliminary data.</text>
</comment>
<dbReference type="PRINTS" id="PR00344">
    <property type="entry name" value="BCTRLSENSOR"/>
</dbReference>
<reference evidence="17" key="1">
    <citation type="journal article" date="2019" name="Int. J. Syst. Evol. Microbiol.">
        <title>The Global Catalogue of Microorganisms (GCM) 10K type strain sequencing project: providing services to taxonomists for standard genome sequencing and annotation.</title>
        <authorList>
            <consortium name="The Broad Institute Genomics Platform"/>
            <consortium name="The Broad Institute Genome Sequencing Center for Infectious Disease"/>
            <person name="Wu L."/>
            <person name="Ma J."/>
        </authorList>
    </citation>
    <scope>NUCLEOTIDE SEQUENCE [LARGE SCALE GENOMIC DNA]</scope>
    <source>
        <strain evidence="17">NBRC 106396</strain>
    </source>
</reference>
<dbReference type="PROSITE" id="PS50109">
    <property type="entry name" value="HIS_KIN"/>
    <property type="match status" value="1"/>
</dbReference>
<evidence type="ECO:0000256" key="6">
    <source>
        <dbReference type="ARBA" id="ARBA00022679"/>
    </source>
</evidence>
<dbReference type="Pfam" id="PF02518">
    <property type="entry name" value="HATPase_c"/>
    <property type="match status" value="1"/>
</dbReference>
<dbReference type="PANTHER" id="PTHR45528">
    <property type="entry name" value="SENSOR HISTIDINE KINASE CPXA"/>
    <property type="match status" value="1"/>
</dbReference>
<evidence type="ECO:0000256" key="3">
    <source>
        <dbReference type="ARBA" id="ARBA00012438"/>
    </source>
</evidence>
<dbReference type="InterPro" id="IPR003661">
    <property type="entry name" value="HisK_dim/P_dom"/>
</dbReference>
<evidence type="ECO:0000313" key="17">
    <source>
        <dbReference type="Proteomes" id="UP001596549"/>
    </source>
</evidence>
<dbReference type="CDD" id="cd00082">
    <property type="entry name" value="HisKA"/>
    <property type="match status" value="1"/>
</dbReference>